<feature type="transmembrane region" description="Helical" evidence="1">
    <location>
        <begin position="6"/>
        <end position="26"/>
    </location>
</feature>
<keyword evidence="1" id="KW-1133">Transmembrane helix</keyword>
<keyword evidence="1" id="KW-0812">Transmembrane</keyword>
<sequence length="60" mass="6935">MDIYEQPKFCFLIANISTVVLASVFVKRVERVKREKAHSVLRAFGFSFQTAWQSSGLIQR</sequence>
<dbReference type="EMBL" id="CAJHJT010000012">
    <property type="protein sequence ID" value="CAD7000279.1"/>
    <property type="molecule type" value="Genomic_DNA"/>
</dbReference>
<organism evidence="2 3">
    <name type="scientific">Ceratitis capitata</name>
    <name type="common">Mediterranean fruit fly</name>
    <name type="synonym">Tephritis capitata</name>
    <dbReference type="NCBI Taxonomy" id="7213"/>
    <lineage>
        <taxon>Eukaryota</taxon>
        <taxon>Metazoa</taxon>
        <taxon>Ecdysozoa</taxon>
        <taxon>Arthropoda</taxon>
        <taxon>Hexapoda</taxon>
        <taxon>Insecta</taxon>
        <taxon>Pterygota</taxon>
        <taxon>Neoptera</taxon>
        <taxon>Endopterygota</taxon>
        <taxon>Diptera</taxon>
        <taxon>Brachycera</taxon>
        <taxon>Muscomorpha</taxon>
        <taxon>Tephritoidea</taxon>
        <taxon>Tephritidae</taxon>
        <taxon>Ceratitis</taxon>
        <taxon>Ceratitis</taxon>
    </lineage>
</organism>
<proteinExistence type="predicted"/>
<accession>A0A811UMI7</accession>
<name>A0A811UMI7_CERCA</name>
<evidence type="ECO:0000313" key="2">
    <source>
        <dbReference type="EMBL" id="CAD7000279.1"/>
    </source>
</evidence>
<keyword evidence="1" id="KW-0472">Membrane</keyword>
<keyword evidence="3" id="KW-1185">Reference proteome</keyword>
<reference evidence="2" key="1">
    <citation type="submission" date="2020-11" db="EMBL/GenBank/DDBJ databases">
        <authorList>
            <person name="Whitehead M."/>
        </authorList>
    </citation>
    <scope>NUCLEOTIDE SEQUENCE</scope>
    <source>
        <strain evidence="2">EGII</strain>
    </source>
</reference>
<evidence type="ECO:0000313" key="3">
    <source>
        <dbReference type="Proteomes" id="UP000606786"/>
    </source>
</evidence>
<dbReference type="AlphaFoldDB" id="A0A811UMI7"/>
<evidence type="ECO:0000256" key="1">
    <source>
        <dbReference type="SAM" id="Phobius"/>
    </source>
</evidence>
<protein>
    <submittedName>
        <fullName evidence="2">(Mediterranean fruit fly) hypothetical protein</fullName>
    </submittedName>
</protein>
<comment type="caution">
    <text evidence="2">The sequence shown here is derived from an EMBL/GenBank/DDBJ whole genome shotgun (WGS) entry which is preliminary data.</text>
</comment>
<gene>
    <name evidence="2" type="ORF">CCAP1982_LOCUS8769</name>
</gene>
<dbReference type="Proteomes" id="UP000606786">
    <property type="component" value="Unassembled WGS sequence"/>
</dbReference>